<organism evidence="3 4">
    <name type="scientific">Helianthus annuus</name>
    <name type="common">Common sunflower</name>
    <dbReference type="NCBI Taxonomy" id="4232"/>
    <lineage>
        <taxon>Eukaryota</taxon>
        <taxon>Viridiplantae</taxon>
        <taxon>Streptophyta</taxon>
        <taxon>Embryophyta</taxon>
        <taxon>Tracheophyta</taxon>
        <taxon>Spermatophyta</taxon>
        <taxon>Magnoliopsida</taxon>
        <taxon>eudicotyledons</taxon>
        <taxon>Gunneridae</taxon>
        <taxon>Pentapetalae</taxon>
        <taxon>asterids</taxon>
        <taxon>campanulids</taxon>
        <taxon>Asterales</taxon>
        <taxon>Asteraceae</taxon>
        <taxon>Asteroideae</taxon>
        <taxon>Heliantheae alliance</taxon>
        <taxon>Heliantheae</taxon>
        <taxon>Helianthus</taxon>
    </lineage>
</organism>
<keyword evidence="4" id="KW-1185">Reference proteome</keyword>
<dbReference type="EMBL" id="MNCJ02000318">
    <property type="protein sequence ID" value="KAF5813503.1"/>
    <property type="molecule type" value="Genomic_DNA"/>
</dbReference>
<gene>
    <name evidence="3" type="ORF">HannXRQ_Chr03g0071481</name>
    <name evidence="2" type="ORF">HanXRQr2_Chr03g0099231</name>
</gene>
<reference evidence="2" key="3">
    <citation type="submission" date="2020-06" db="EMBL/GenBank/DDBJ databases">
        <title>Helianthus annuus Genome sequencing and assembly Release 2.</title>
        <authorList>
            <person name="Gouzy J."/>
            <person name="Langlade N."/>
            <person name="Munos S."/>
        </authorList>
    </citation>
    <scope>NUCLEOTIDE SEQUENCE</scope>
    <source>
        <tissue evidence="2">Leaves</tissue>
    </source>
</reference>
<feature type="transmembrane region" description="Helical" evidence="1">
    <location>
        <begin position="100"/>
        <end position="121"/>
    </location>
</feature>
<dbReference type="AlphaFoldDB" id="A0A251V6M4"/>
<dbReference type="InterPro" id="IPR016024">
    <property type="entry name" value="ARM-type_fold"/>
</dbReference>
<accession>A0A251V6M4</accession>
<dbReference type="InterPro" id="IPR011989">
    <property type="entry name" value="ARM-like"/>
</dbReference>
<dbReference type="Gramene" id="mRNA:HanXRQr2_Chr03g0099231">
    <property type="protein sequence ID" value="mRNA:HanXRQr2_Chr03g0099231"/>
    <property type="gene ID" value="HanXRQr2_Chr03g0099231"/>
</dbReference>
<dbReference type="PANTHER" id="PTHR33115:SF63">
    <property type="entry name" value="ARMADILLO-TYPE FOLD PROTEIN-RELATED"/>
    <property type="match status" value="1"/>
</dbReference>
<evidence type="ECO:0000313" key="2">
    <source>
        <dbReference type="EMBL" id="KAF5813503.1"/>
    </source>
</evidence>
<sequence length="821" mass="93516">MYIISHIFNLLINPRNTIMNQRTSMESQGSVHLPITDLSPQISTQIQRKKTTIFDPQTSMETTQSSNINTTQFSRQKQLSRAPEKKLTLFALRLAILEKAATGLGTLGFIWATVVLLGGFAITIDKIDFWLVTIILLVESTRIFSRSHELEWQHQATWSLADPGVSSFHAITSSSLFHPRRTHESPNNRKTPSRTWISSDVPLLPYGRWIFVSSNMSKLLYWLQLVSAASCVFISVTRLVNHNFDEVSDDLDNHKLNRASALSIFYGLALAEAMLFLLEKAYWEWNVMYKKMLETVNEELELGHTGMVSIRRFFYDSYSKSVNRSIFDGLQMDMVSFAMELLNSNSLDEQLIGVRIFERFTTNSRFSQYTLQKIGITISVMERLVEMLNWKDPQEEEIRLSAAKIIVKLVRKKQNALRVTGIPGAMESISSLLHSGEACKTELIRDHGEYDFWAFNQLGLLILKKLARDHDNCGKIGNTRGLLRKIIDFMQADERLLKDKRVTQSQISTVKRSLQVVKMLVSSTGVTGAQLRAEVSELVFTISYIRDILKHGENHPRLQKLGIDILTSLALEEDATERIGGTGGVVKELFNIFFREEVLEAQNHVRIAAGEALGMLAFESNRNCHRMLKLNVVYKLSDALDSPLLRVNAARILRNLCVFSGAGFFEELRTIIIRAAPTVLQEIMITTEIKLQEVMVGLAAHMFKFMTYEETNAMFKNSKIHDEELASTLVQILRKYRNPNTKTPRIRRYVIELAIWMMKDNIKNIQAFKNLGMMEELEGVTETTSELESFNIFSGAIGLSRYKISIHSLVETATKLMTDHS</sequence>
<protein>
    <submittedName>
        <fullName evidence="3">Putative armadillo-type fold protein</fullName>
    </submittedName>
</protein>
<dbReference type="FunCoup" id="A0A251V6M4">
    <property type="interactions" value="2129"/>
</dbReference>
<evidence type="ECO:0000256" key="1">
    <source>
        <dbReference type="SAM" id="Phobius"/>
    </source>
</evidence>
<dbReference type="Gene3D" id="1.25.10.10">
    <property type="entry name" value="Leucine-rich Repeat Variant"/>
    <property type="match status" value="2"/>
</dbReference>
<keyword evidence="1" id="KW-1133">Transmembrane helix</keyword>
<name>A0A251V6M4_HELAN</name>
<keyword evidence="1" id="KW-0472">Membrane</keyword>
<evidence type="ECO:0000313" key="4">
    <source>
        <dbReference type="Proteomes" id="UP000215914"/>
    </source>
</evidence>
<dbReference type="PANTHER" id="PTHR33115">
    <property type="entry name" value="ARM REPEAT SUPERFAMILY PROTEIN"/>
    <property type="match status" value="1"/>
</dbReference>
<reference evidence="3" key="2">
    <citation type="submission" date="2017-02" db="EMBL/GenBank/DDBJ databases">
        <title>Sunflower complete genome.</title>
        <authorList>
            <person name="Langlade N."/>
            <person name="Munos S."/>
        </authorList>
    </citation>
    <scope>NUCLEOTIDE SEQUENCE [LARGE SCALE GENOMIC DNA]</scope>
    <source>
        <tissue evidence="3">Leaves</tissue>
    </source>
</reference>
<dbReference type="Proteomes" id="UP000215914">
    <property type="component" value="Chromosome 3"/>
</dbReference>
<feature type="transmembrane region" description="Helical" evidence="1">
    <location>
        <begin position="260"/>
        <end position="278"/>
    </location>
</feature>
<dbReference type="SUPFAM" id="SSF48371">
    <property type="entry name" value="ARM repeat"/>
    <property type="match status" value="1"/>
</dbReference>
<dbReference type="OMA" id="RTGHAPN"/>
<proteinExistence type="predicted"/>
<evidence type="ECO:0000313" key="3">
    <source>
        <dbReference type="EMBL" id="OTG31074.1"/>
    </source>
</evidence>
<feature type="transmembrane region" description="Helical" evidence="1">
    <location>
        <begin position="219"/>
        <end position="240"/>
    </location>
</feature>
<dbReference type="InParanoid" id="A0A251V6M4"/>
<dbReference type="EMBL" id="CM007892">
    <property type="protein sequence ID" value="OTG31074.1"/>
    <property type="molecule type" value="Genomic_DNA"/>
</dbReference>
<reference evidence="2 4" key="1">
    <citation type="journal article" date="2017" name="Nature">
        <title>The sunflower genome provides insights into oil metabolism, flowering and Asterid evolution.</title>
        <authorList>
            <person name="Badouin H."/>
            <person name="Gouzy J."/>
            <person name="Grassa C.J."/>
            <person name="Murat F."/>
            <person name="Staton S.E."/>
            <person name="Cottret L."/>
            <person name="Lelandais-Briere C."/>
            <person name="Owens G.L."/>
            <person name="Carrere S."/>
            <person name="Mayjonade B."/>
            <person name="Legrand L."/>
            <person name="Gill N."/>
            <person name="Kane N.C."/>
            <person name="Bowers J.E."/>
            <person name="Hubner S."/>
            <person name="Bellec A."/>
            <person name="Berard A."/>
            <person name="Berges H."/>
            <person name="Blanchet N."/>
            <person name="Boniface M.C."/>
            <person name="Brunel D."/>
            <person name="Catrice O."/>
            <person name="Chaidir N."/>
            <person name="Claudel C."/>
            <person name="Donnadieu C."/>
            <person name="Faraut T."/>
            <person name="Fievet G."/>
            <person name="Helmstetter N."/>
            <person name="King M."/>
            <person name="Knapp S.J."/>
            <person name="Lai Z."/>
            <person name="Le Paslier M.C."/>
            <person name="Lippi Y."/>
            <person name="Lorenzon L."/>
            <person name="Mandel J.R."/>
            <person name="Marage G."/>
            <person name="Marchand G."/>
            <person name="Marquand E."/>
            <person name="Bret-Mestries E."/>
            <person name="Morien E."/>
            <person name="Nambeesan S."/>
            <person name="Nguyen T."/>
            <person name="Pegot-Espagnet P."/>
            <person name="Pouilly N."/>
            <person name="Raftis F."/>
            <person name="Sallet E."/>
            <person name="Schiex T."/>
            <person name="Thomas J."/>
            <person name="Vandecasteele C."/>
            <person name="Vares D."/>
            <person name="Vear F."/>
            <person name="Vautrin S."/>
            <person name="Crespi M."/>
            <person name="Mangin B."/>
            <person name="Burke J.M."/>
            <person name="Salse J."/>
            <person name="Munos S."/>
            <person name="Vincourt P."/>
            <person name="Rieseberg L.H."/>
            <person name="Langlade N.B."/>
        </authorList>
    </citation>
    <scope>NUCLEOTIDE SEQUENCE [LARGE SCALE GENOMIC DNA]</scope>
    <source>
        <strain evidence="4">cv. SF193</strain>
        <tissue evidence="2">Leaves</tissue>
    </source>
</reference>
<keyword evidence="1" id="KW-0812">Transmembrane</keyword>